<dbReference type="AlphaFoldDB" id="A0A6I2RV37"/>
<dbReference type="PANTHER" id="PTHR43328">
    <property type="entry name" value="ACETYLTRANSFERASE-RELATED"/>
    <property type="match status" value="1"/>
</dbReference>
<evidence type="ECO:0000313" key="3">
    <source>
        <dbReference type="Proteomes" id="UP000429811"/>
    </source>
</evidence>
<comment type="caution">
    <text evidence="2">The sequence shown here is derived from an EMBL/GenBank/DDBJ whole genome shotgun (WGS) entry which is preliminary data.</text>
</comment>
<dbReference type="PROSITE" id="PS51186">
    <property type="entry name" value="GNAT"/>
    <property type="match status" value="1"/>
</dbReference>
<reference evidence="2 3" key="1">
    <citation type="journal article" date="2019" name="Nat. Med.">
        <title>A library of human gut bacterial isolates paired with longitudinal multiomics data enables mechanistic microbiome research.</title>
        <authorList>
            <person name="Poyet M."/>
            <person name="Groussin M."/>
            <person name="Gibbons S.M."/>
            <person name="Avila-Pacheco J."/>
            <person name="Jiang X."/>
            <person name="Kearney S.M."/>
            <person name="Perrotta A.R."/>
            <person name="Berdy B."/>
            <person name="Zhao S."/>
            <person name="Lieberman T.D."/>
            <person name="Swanson P.K."/>
            <person name="Smith M."/>
            <person name="Roesemann S."/>
            <person name="Alexander J.E."/>
            <person name="Rich S.A."/>
            <person name="Livny J."/>
            <person name="Vlamakis H."/>
            <person name="Clish C."/>
            <person name="Bullock K."/>
            <person name="Deik A."/>
            <person name="Scott J."/>
            <person name="Pierce K.A."/>
            <person name="Xavier R.J."/>
            <person name="Alm E.J."/>
        </authorList>
    </citation>
    <scope>NUCLEOTIDE SEQUENCE [LARGE SCALE GENOMIC DNA]</scope>
    <source>
        <strain evidence="2 3">BIOML-A5</strain>
    </source>
</reference>
<evidence type="ECO:0000313" key="2">
    <source>
        <dbReference type="EMBL" id="MSB50994.1"/>
    </source>
</evidence>
<accession>A0A6I2RV37</accession>
<evidence type="ECO:0000259" key="1">
    <source>
        <dbReference type="PROSITE" id="PS51186"/>
    </source>
</evidence>
<dbReference type="InterPro" id="IPR016181">
    <property type="entry name" value="Acyl_CoA_acyltransferase"/>
</dbReference>
<keyword evidence="2" id="KW-0808">Transferase</keyword>
<organism evidence="2 3">
    <name type="scientific">Flavonifractor plautii</name>
    <name type="common">Fusobacterium plautii</name>
    <dbReference type="NCBI Taxonomy" id="292800"/>
    <lineage>
        <taxon>Bacteria</taxon>
        <taxon>Bacillati</taxon>
        <taxon>Bacillota</taxon>
        <taxon>Clostridia</taxon>
        <taxon>Eubacteriales</taxon>
        <taxon>Oscillospiraceae</taxon>
        <taxon>Flavonifractor</taxon>
    </lineage>
</organism>
<dbReference type="Proteomes" id="UP000429811">
    <property type="component" value="Unassembled WGS sequence"/>
</dbReference>
<dbReference type="SUPFAM" id="SSF55729">
    <property type="entry name" value="Acyl-CoA N-acyltransferases (Nat)"/>
    <property type="match status" value="1"/>
</dbReference>
<dbReference type="EMBL" id="WKPO01000051">
    <property type="protein sequence ID" value="MSB50994.1"/>
    <property type="molecule type" value="Genomic_DNA"/>
</dbReference>
<sequence>MRYNKIIILKNGMECCLRNATESDGQLVLDNFNLTHTQTDYLLTYPDENTFDAAQESRILKEKENSENEIEIIAIIDGAVIGTAGIEAVGAKYKVRHRAEFGISVLKKFWGLGIGQALMTSCIECAKTAGYSQLELSVVAENVRAFSMYEKAGFIEYGRNPKGFNSRKTGFQEVIHMRLEL</sequence>
<gene>
    <name evidence="2" type="ORF">GKE90_20270</name>
</gene>
<dbReference type="InterPro" id="IPR000182">
    <property type="entry name" value="GNAT_dom"/>
</dbReference>
<proteinExistence type="predicted"/>
<protein>
    <submittedName>
        <fullName evidence="2">GNAT family N-acetyltransferase</fullName>
    </submittedName>
</protein>
<name>A0A6I2RV37_FLAPL</name>
<dbReference type="GO" id="GO:0016747">
    <property type="term" value="F:acyltransferase activity, transferring groups other than amino-acyl groups"/>
    <property type="evidence" value="ECO:0007669"/>
    <property type="project" value="InterPro"/>
</dbReference>
<dbReference type="CDD" id="cd04301">
    <property type="entry name" value="NAT_SF"/>
    <property type="match status" value="1"/>
</dbReference>
<dbReference type="Gene3D" id="3.40.630.30">
    <property type="match status" value="1"/>
</dbReference>
<dbReference type="Pfam" id="PF00583">
    <property type="entry name" value="Acetyltransf_1"/>
    <property type="match status" value="1"/>
</dbReference>
<dbReference type="PANTHER" id="PTHR43328:SF1">
    <property type="entry name" value="N-ACETYLTRANSFERASE DOMAIN-CONTAINING PROTEIN"/>
    <property type="match status" value="1"/>
</dbReference>
<feature type="domain" description="N-acetyltransferase" evidence="1">
    <location>
        <begin position="15"/>
        <end position="181"/>
    </location>
</feature>